<reference evidence="1" key="1">
    <citation type="submission" date="2018-02" db="EMBL/GenBank/DDBJ databases">
        <title>Rhizophora mucronata_Transcriptome.</title>
        <authorList>
            <person name="Meera S.P."/>
            <person name="Sreeshan A."/>
            <person name="Augustine A."/>
        </authorList>
    </citation>
    <scope>NUCLEOTIDE SEQUENCE</scope>
    <source>
        <tissue evidence="1">Leaf</tissue>
    </source>
</reference>
<accession>A0A2P2IZC1</accession>
<dbReference type="EMBL" id="GGEC01006054">
    <property type="protein sequence ID" value="MBW86537.1"/>
    <property type="molecule type" value="Transcribed_RNA"/>
</dbReference>
<protein>
    <submittedName>
        <fullName evidence="1">Uncharacterized protein</fullName>
    </submittedName>
</protein>
<proteinExistence type="predicted"/>
<sequence>MSLLINSLISIFTTKIALAGCFTI</sequence>
<organism evidence="1">
    <name type="scientific">Rhizophora mucronata</name>
    <name type="common">Asiatic mangrove</name>
    <dbReference type="NCBI Taxonomy" id="61149"/>
    <lineage>
        <taxon>Eukaryota</taxon>
        <taxon>Viridiplantae</taxon>
        <taxon>Streptophyta</taxon>
        <taxon>Embryophyta</taxon>
        <taxon>Tracheophyta</taxon>
        <taxon>Spermatophyta</taxon>
        <taxon>Magnoliopsida</taxon>
        <taxon>eudicotyledons</taxon>
        <taxon>Gunneridae</taxon>
        <taxon>Pentapetalae</taxon>
        <taxon>rosids</taxon>
        <taxon>fabids</taxon>
        <taxon>Malpighiales</taxon>
        <taxon>Rhizophoraceae</taxon>
        <taxon>Rhizophora</taxon>
    </lineage>
</organism>
<evidence type="ECO:0000313" key="1">
    <source>
        <dbReference type="EMBL" id="MBW86537.1"/>
    </source>
</evidence>
<dbReference type="AlphaFoldDB" id="A0A2P2IZC1"/>
<name>A0A2P2IZC1_RHIMU</name>